<keyword evidence="2" id="KW-0808">Transferase</keyword>
<dbReference type="AlphaFoldDB" id="A0A699Q1X9"/>
<feature type="region of interest" description="Disordered" evidence="1">
    <location>
        <begin position="145"/>
        <end position="171"/>
    </location>
</feature>
<name>A0A699Q1X9_TANCI</name>
<proteinExistence type="predicted"/>
<organism evidence="2">
    <name type="scientific">Tanacetum cinerariifolium</name>
    <name type="common">Dalmatian daisy</name>
    <name type="synonym">Chrysanthemum cinerariifolium</name>
    <dbReference type="NCBI Taxonomy" id="118510"/>
    <lineage>
        <taxon>Eukaryota</taxon>
        <taxon>Viridiplantae</taxon>
        <taxon>Streptophyta</taxon>
        <taxon>Embryophyta</taxon>
        <taxon>Tracheophyta</taxon>
        <taxon>Spermatophyta</taxon>
        <taxon>Magnoliopsida</taxon>
        <taxon>eudicotyledons</taxon>
        <taxon>Gunneridae</taxon>
        <taxon>Pentapetalae</taxon>
        <taxon>asterids</taxon>
        <taxon>campanulids</taxon>
        <taxon>Asterales</taxon>
        <taxon>Asteraceae</taxon>
        <taxon>Asteroideae</taxon>
        <taxon>Anthemideae</taxon>
        <taxon>Anthemidinae</taxon>
        <taxon>Tanacetum</taxon>
    </lineage>
</organism>
<sequence length="190" mass="21210">EDPNDNNLWGKRLCLKMKMEEFIMDSLKIIIKGNVYVLRAMEIIGWKPEFIEDASKSGTHLGSEGSEDSLPYMDICSHDLFGINDILNQNVAQKEIEQVVSDDPSHPLGFTKDVEMEQKVGEVDSSVDKEGKEGGFNEMFKPVSQLGMSRSNEGQQSVDKPETKQGQAMGFSMEGCLHNIEETVAKEGYV</sequence>
<dbReference type="GO" id="GO:0003964">
    <property type="term" value="F:RNA-directed DNA polymerase activity"/>
    <property type="evidence" value="ECO:0007669"/>
    <property type="project" value="UniProtKB-KW"/>
</dbReference>
<reference evidence="2" key="1">
    <citation type="journal article" date="2019" name="Sci. Rep.">
        <title>Draft genome of Tanacetum cinerariifolium, the natural source of mosquito coil.</title>
        <authorList>
            <person name="Yamashiro T."/>
            <person name="Shiraishi A."/>
            <person name="Satake H."/>
            <person name="Nakayama K."/>
        </authorList>
    </citation>
    <scope>NUCLEOTIDE SEQUENCE</scope>
</reference>
<evidence type="ECO:0000313" key="2">
    <source>
        <dbReference type="EMBL" id="GFC61018.1"/>
    </source>
</evidence>
<accession>A0A699Q1X9</accession>
<gene>
    <name evidence="2" type="ORF">Tci_832988</name>
</gene>
<keyword evidence="2" id="KW-0548">Nucleotidyltransferase</keyword>
<comment type="caution">
    <text evidence="2">The sequence shown here is derived from an EMBL/GenBank/DDBJ whole genome shotgun (WGS) entry which is preliminary data.</text>
</comment>
<evidence type="ECO:0000256" key="1">
    <source>
        <dbReference type="SAM" id="MobiDB-lite"/>
    </source>
</evidence>
<protein>
    <submittedName>
        <fullName evidence="2">RNA-directed DNA polymerase, eukaryota, nucleotide-binding alpha-beta plait domain protein</fullName>
    </submittedName>
</protein>
<feature type="non-terminal residue" evidence="2">
    <location>
        <position position="1"/>
    </location>
</feature>
<feature type="compositionally biased region" description="Polar residues" evidence="1">
    <location>
        <begin position="146"/>
        <end position="158"/>
    </location>
</feature>
<dbReference type="EMBL" id="BKCJ010987871">
    <property type="protein sequence ID" value="GFC61018.1"/>
    <property type="molecule type" value="Genomic_DNA"/>
</dbReference>
<keyword evidence="2" id="KW-0695">RNA-directed DNA polymerase</keyword>